<dbReference type="Proteomes" id="UP001243989">
    <property type="component" value="Unassembled WGS sequence"/>
</dbReference>
<accession>A0AAI9ZZ68</accession>
<comment type="caution">
    <text evidence="2">The sequence shown here is derived from an EMBL/GenBank/DDBJ whole genome shotgun (WGS) entry which is preliminary data.</text>
</comment>
<keyword evidence="1" id="KW-0732">Signal</keyword>
<dbReference type="RefSeq" id="XP_060449528.1">
    <property type="nucleotide sequence ID" value="XM_060581648.1"/>
</dbReference>
<feature type="chain" id="PRO_5042489926" description="Secreted protein" evidence="1">
    <location>
        <begin position="21"/>
        <end position="95"/>
    </location>
</feature>
<name>A0AAI9ZZ68_9PEZI</name>
<evidence type="ECO:0000313" key="3">
    <source>
        <dbReference type="Proteomes" id="UP001243989"/>
    </source>
</evidence>
<dbReference type="GeneID" id="85466510"/>
<gene>
    <name evidence="2" type="ORF">BDP81DRAFT_124642</name>
</gene>
<evidence type="ECO:0008006" key="4">
    <source>
        <dbReference type="Google" id="ProtNLM"/>
    </source>
</evidence>
<evidence type="ECO:0000256" key="1">
    <source>
        <dbReference type="SAM" id="SignalP"/>
    </source>
</evidence>
<dbReference type="AlphaFoldDB" id="A0AAI9ZZ68"/>
<proteinExistence type="predicted"/>
<keyword evidence="3" id="KW-1185">Reference proteome</keyword>
<evidence type="ECO:0000313" key="2">
    <source>
        <dbReference type="EMBL" id="KAK1640921.1"/>
    </source>
</evidence>
<protein>
    <recommendedName>
        <fullName evidence="4">Secreted protein</fullName>
    </recommendedName>
</protein>
<dbReference type="EMBL" id="JAHMHQ010000003">
    <property type="protein sequence ID" value="KAK1640921.1"/>
    <property type="molecule type" value="Genomic_DNA"/>
</dbReference>
<organism evidence="2 3">
    <name type="scientific">Colletotrichum phormii</name>
    <dbReference type="NCBI Taxonomy" id="359342"/>
    <lineage>
        <taxon>Eukaryota</taxon>
        <taxon>Fungi</taxon>
        <taxon>Dikarya</taxon>
        <taxon>Ascomycota</taxon>
        <taxon>Pezizomycotina</taxon>
        <taxon>Sordariomycetes</taxon>
        <taxon>Hypocreomycetidae</taxon>
        <taxon>Glomerellales</taxon>
        <taxon>Glomerellaceae</taxon>
        <taxon>Colletotrichum</taxon>
        <taxon>Colletotrichum acutatum species complex</taxon>
    </lineage>
</organism>
<sequence length="95" mass="10554">MDWNGGYLSILSFLSFYLLTQNTPISSRYLFCLLVSYHPEFCPRSLCITSNPLRFGFAYDLMLPGQNGIASGWSSISIALSGSEETIGFYVCAMT</sequence>
<reference evidence="2" key="1">
    <citation type="submission" date="2021-06" db="EMBL/GenBank/DDBJ databases">
        <title>Comparative genomics, transcriptomics and evolutionary studies reveal genomic signatures of adaptation to plant cell wall in hemibiotrophic fungi.</title>
        <authorList>
            <consortium name="DOE Joint Genome Institute"/>
            <person name="Baroncelli R."/>
            <person name="Diaz J.F."/>
            <person name="Benocci T."/>
            <person name="Peng M."/>
            <person name="Battaglia E."/>
            <person name="Haridas S."/>
            <person name="Andreopoulos W."/>
            <person name="Labutti K."/>
            <person name="Pangilinan J."/>
            <person name="Floch G.L."/>
            <person name="Makela M.R."/>
            <person name="Henrissat B."/>
            <person name="Grigoriev I.V."/>
            <person name="Crouch J.A."/>
            <person name="De Vries R.P."/>
            <person name="Sukno S.A."/>
            <person name="Thon M.R."/>
        </authorList>
    </citation>
    <scope>NUCLEOTIDE SEQUENCE</scope>
    <source>
        <strain evidence="2">CBS 102054</strain>
    </source>
</reference>
<feature type="signal peptide" evidence="1">
    <location>
        <begin position="1"/>
        <end position="20"/>
    </location>
</feature>